<accession>A0A9P3C1D8</accession>
<comment type="caution">
    <text evidence="2">The sequence shown here is derived from an EMBL/GenBank/DDBJ whole genome shotgun (WGS) entry which is preliminary data.</text>
</comment>
<name>A0A9P3C1D8_ASPVI</name>
<evidence type="ECO:0000313" key="3">
    <source>
        <dbReference type="Proteomes" id="UP000710440"/>
    </source>
</evidence>
<dbReference type="GeneID" id="66935868"/>
<feature type="domain" description="Histidine-specific methyltransferase SAM-dependent" evidence="1">
    <location>
        <begin position="5"/>
        <end position="82"/>
    </location>
</feature>
<dbReference type="EMBL" id="BOPL01000006">
    <property type="protein sequence ID" value="GIK03812.1"/>
    <property type="molecule type" value="Genomic_DNA"/>
</dbReference>
<dbReference type="OrthoDB" id="659at2759"/>
<dbReference type="AlphaFoldDB" id="A0A9P3C1D8"/>
<dbReference type="InterPro" id="IPR019257">
    <property type="entry name" value="MeTrfase_dom"/>
</dbReference>
<sequence length="102" mass="11677">MGHEAFYLNLWDAKGIWDAENGSHNQYYFSRSDVQLAGNMISSRKKLLAVKSHKYDAKDRDTLCRKAGLKAEDCWASDTDYNLLFLKPSRSICEQKFHGDVG</sequence>
<dbReference type="Proteomes" id="UP000710440">
    <property type="component" value="Unassembled WGS sequence"/>
</dbReference>
<gene>
    <name evidence="2" type="ORF">Aspvir_007886</name>
</gene>
<organism evidence="2 3">
    <name type="scientific">Aspergillus viridinutans</name>
    <dbReference type="NCBI Taxonomy" id="75553"/>
    <lineage>
        <taxon>Eukaryota</taxon>
        <taxon>Fungi</taxon>
        <taxon>Dikarya</taxon>
        <taxon>Ascomycota</taxon>
        <taxon>Pezizomycotina</taxon>
        <taxon>Eurotiomycetes</taxon>
        <taxon>Eurotiomycetidae</taxon>
        <taxon>Eurotiales</taxon>
        <taxon>Aspergillaceae</taxon>
        <taxon>Aspergillus</taxon>
        <taxon>Aspergillus subgen. Fumigati</taxon>
    </lineage>
</organism>
<reference evidence="2 3" key="1">
    <citation type="submission" date="2021-02" db="EMBL/GenBank/DDBJ databases">
        <title>Pan-genome distribution and transcriptional activeness of fungal secondary metabolism genes in Aspergillus section Fumigati.</title>
        <authorList>
            <person name="Takahashi H."/>
            <person name="Umemura M."/>
            <person name="Ninomiya A."/>
            <person name="Kusuya Y."/>
            <person name="Urayama S."/>
            <person name="Shimizu M."/>
            <person name="Watanabe A."/>
            <person name="Kamei K."/>
            <person name="Yaguchi T."/>
            <person name="Hagiwara D."/>
        </authorList>
    </citation>
    <scope>NUCLEOTIDE SEQUENCE [LARGE SCALE GENOMIC DNA]</scope>
    <source>
        <strain evidence="2 3">IFM 47045</strain>
    </source>
</reference>
<dbReference type="Pfam" id="PF10017">
    <property type="entry name" value="Methyltransf_33"/>
    <property type="match status" value="1"/>
</dbReference>
<proteinExistence type="predicted"/>
<keyword evidence="3" id="KW-1185">Reference proteome</keyword>
<evidence type="ECO:0000313" key="2">
    <source>
        <dbReference type="EMBL" id="GIK03812.1"/>
    </source>
</evidence>
<protein>
    <recommendedName>
        <fullName evidence="1">Histidine-specific methyltransferase SAM-dependent domain-containing protein</fullName>
    </recommendedName>
</protein>
<evidence type="ECO:0000259" key="1">
    <source>
        <dbReference type="Pfam" id="PF10017"/>
    </source>
</evidence>
<dbReference type="RefSeq" id="XP_043126998.1">
    <property type="nucleotide sequence ID" value="XM_043271063.1"/>
</dbReference>